<dbReference type="EMBL" id="LR778301">
    <property type="protein sequence ID" value="CAB1369627.1"/>
    <property type="molecule type" value="Genomic_DNA"/>
</dbReference>
<dbReference type="PANTHER" id="PTHR44757:SF2">
    <property type="entry name" value="BIOFILM ARCHITECTURE MAINTENANCE PROTEIN MBAA"/>
    <property type="match status" value="1"/>
</dbReference>
<dbReference type="SUPFAM" id="SSF54975">
    <property type="entry name" value="Acylphosphatase/BLUF domain-like"/>
    <property type="match status" value="1"/>
</dbReference>
<dbReference type="InterPro" id="IPR035919">
    <property type="entry name" value="EAL_sf"/>
</dbReference>
<dbReference type="Pfam" id="PF13426">
    <property type="entry name" value="PAS_9"/>
    <property type="match status" value="1"/>
</dbReference>
<dbReference type="Pfam" id="PF00563">
    <property type="entry name" value="EAL"/>
    <property type="match status" value="1"/>
</dbReference>
<dbReference type="RefSeq" id="WP_145771229.1">
    <property type="nucleotide sequence ID" value="NZ_LR778301.1"/>
</dbReference>
<dbReference type="GO" id="GO:0009882">
    <property type="term" value="F:blue light photoreceptor activity"/>
    <property type="evidence" value="ECO:0007669"/>
    <property type="project" value="InterPro"/>
</dbReference>
<dbReference type="PROSITE" id="PS50925">
    <property type="entry name" value="BLUF"/>
    <property type="match status" value="1"/>
</dbReference>
<keyword evidence="2" id="KW-0732">Signal</keyword>
<dbReference type="SUPFAM" id="SSF55785">
    <property type="entry name" value="PYP-like sensor domain (PAS domain)"/>
    <property type="match status" value="1"/>
</dbReference>
<dbReference type="InterPro" id="IPR052155">
    <property type="entry name" value="Biofilm_reg_signaling"/>
</dbReference>
<keyword evidence="5" id="KW-1185">Reference proteome</keyword>
<dbReference type="AlphaFoldDB" id="A0A6S6XZ07"/>
<dbReference type="Gene3D" id="3.30.450.20">
    <property type="entry name" value="PAS domain"/>
    <property type="match status" value="1"/>
</dbReference>
<dbReference type="SMART" id="SM00091">
    <property type="entry name" value="PAS"/>
    <property type="match status" value="1"/>
</dbReference>
<dbReference type="PROSITE" id="PS50883">
    <property type="entry name" value="EAL"/>
    <property type="match status" value="1"/>
</dbReference>
<dbReference type="OrthoDB" id="5288800at2"/>
<dbReference type="CDD" id="cd06331">
    <property type="entry name" value="PBP1_AmiC-like"/>
    <property type="match status" value="1"/>
</dbReference>
<dbReference type="SUPFAM" id="SSF55073">
    <property type="entry name" value="Nucleotide cyclase"/>
    <property type="match status" value="1"/>
</dbReference>
<dbReference type="InterPro" id="IPR028081">
    <property type="entry name" value="Leu-bd"/>
</dbReference>
<dbReference type="CDD" id="cd01948">
    <property type="entry name" value="EAL"/>
    <property type="match status" value="1"/>
</dbReference>
<dbReference type="InterPro" id="IPR043128">
    <property type="entry name" value="Rev_trsase/Diguanyl_cyclase"/>
</dbReference>
<dbReference type="InterPro" id="IPR000014">
    <property type="entry name" value="PAS"/>
</dbReference>
<evidence type="ECO:0000256" key="1">
    <source>
        <dbReference type="ARBA" id="ARBA00010062"/>
    </source>
</evidence>
<dbReference type="Gene3D" id="3.20.20.450">
    <property type="entry name" value="EAL domain"/>
    <property type="match status" value="1"/>
</dbReference>
<dbReference type="Gene3D" id="3.30.70.100">
    <property type="match status" value="1"/>
</dbReference>
<reference evidence="4 5" key="1">
    <citation type="submission" date="2020-03" db="EMBL/GenBank/DDBJ databases">
        <authorList>
            <consortium name="Genoscope - CEA"/>
            <person name="William W."/>
        </authorList>
    </citation>
    <scope>NUCLEOTIDE SEQUENCE [LARGE SCALE GENOMIC DNA]</scope>
    <source>
        <strain evidence="5">DSM 16959</strain>
    </source>
</reference>
<dbReference type="PANTHER" id="PTHR44757">
    <property type="entry name" value="DIGUANYLATE CYCLASE DGCP"/>
    <property type="match status" value="1"/>
</dbReference>
<dbReference type="CDD" id="cd00130">
    <property type="entry name" value="PAS"/>
    <property type="match status" value="1"/>
</dbReference>
<evidence type="ECO:0000313" key="5">
    <source>
        <dbReference type="Proteomes" id="UP000515733"/>
    </source>
</evidence>
<accession>A0A6S6XZ07</accession>
<dbReference type="Gene3D" id="3.40.50.2300">
    <property type="match status" value="2"/>
</dbReference>
<dbReference type="SMART" id="SM00052">
    <property type="entry name" value="EAL"/>
    <property type="match status" value="1"/>
</dbReference>
<dbReference type="Proteomes" id="UP000515733">
    <property type="component" value="Chromosome"/>
</dbReference>
<dbReference type="PROSITE" id="PS50887">
    <property type="entry name" value="GGDEF"/>
    <property type="match status" value="1"/>
</dbReference>
<dbReference type="InterPro" id="IPR007024">
    <property type="entry name" value="BLUF_domain"/>
</dbReference>
<dbReference type="GO" id="GO:0071949">
    <property type="term" value="F:FAD binding"/>
    <property type="evidence" value="ECO:0007669"/>
    <property type="project" value="InterPro"/>
</dbReference>
<dbReference type="SUPFAM" id="SSF53822">
    <property type="entry name" value="Periplasmic binding protein-like I"/>
    <property type="match status" value="1"/>
</dbReference>
<proteinExistence type="inferred from homology"/>
<evidence type="ECO:0000256" key="2">
    <source>
        <dbReference type="ARBA" id="ARBA00022729"/>
    </source>
</evidence>
<dbReference type="Pfam" id="PF13458">
    <property type="entry name" value="Peripla_BP_6"/>
    <property type="match status" value="1"/>
</dbReference>
<organism evidence="4 5">
    <name type="scientific">Denitratisoma oestradiolicum</name>
    <dbReference type="NCBI Taxonomy" id="311182"/>
    <lineage>
        <taxon>Bacteria</taxon>
        <taxon>Pseudomonadati</taxon>
        <taxon>Pseudomonadota</taxon>
        <taxon>Betaproteobacteria</taxon>
        <taxon>Nitrosomonadales</taxon>
        <taxon>Sterolibacteriaceae</taxon>
        <taxon>Denitratisoma</taxon>
    </lineage>
</organism>
<keyword evidence="3" id="KW-0677">Repeat</keyword>
<dbReference type="GO" id="GO:0006355">
    <property type="term" value="P:regulation of DNA-templated transcription"/>
    <property type="evidence" value="ECO:0007669"/>
    <property type="project" value="InterPro"/>
</dbReference>
<dbReference type="SUPFAM" id="SSF141868">
    <property type="entry name" value="EAL domain-like"/>
    <property type="match status" value="1"/>
</dbReference>
<dbReference type="Pfam" id="PF04940">
    <property type="entry name" value="BLUF"/>
    <property type="match status" value="1"/>
</dbReference>
<dbReference type="CDD" id="cd01949">
    <property type="entry name" value="GGDEF"/>
    <property type="match status" value="1"/>
</dbReference>
<dbReference type="NCBIfam" id="TIGR00254">
    <property type="entry name" value="GGDEF"/>
    <property type="match status" value="1"/>
</dbReference>
<dbReference type="InterPro" id="IPR001610">
    <property type="entry name" value="PAC"/>
</dbReference>
<evidence type="ECO:0000313" key="4">
    <source>
        <dbReference type="EMBL" id="CAB1369627.1"/>
    </source>
</evidence>
<sequence length="1111" mass="123076">MTNPIRLGLMPPLTGLVDIYGPEITWAARIACEEINEQGGILGRRLELVVEDDGSLPVTAVPAACRLVDDHECVAIIGNLLSNSRIAVAAQVAESKRIPLLNFSFYEGSIAGRYFFNFAALPNQQIDRMIPYMAARYGPKMFFAGNNYEWPRGSVDAAKLALARVEGDIVGEEYLPLGASRESIEHLLHQVRNSGADVFVPYFAGADQIALLNSFTEMGLKKHMAVVMGHYDEVMAACLPPHVREGFYSSNTYFMTLDTPENRCYLERLARQPGINGIWPQGNGVLTNFGEGAYLCVHAFARAVEAAGATEAEALVDALERVLVRGPQGLVEMDARTHHASVHTYLSRCNADGSFSIVEDFGVNPPCIPERYQDQIQVMRMHESQTSPQVAARLAAEVGAAMRRVGTAQQILSLADMAILAADANGLITETNPSACKMFGYDPEEMLGMSIHLLLPPHFRQRHAELVKAFIAGDEHERRMAGRSELTGYRKDGSFFPLEASIAKFRNGQDWLLVATLRDVTERKLAEESLTWRATHDPLTGLPNRDLIRERLTNALHRSRRSGLSVALLFVDLDGFKLINDSHGHAVGDMALKAVADRLIAQVRPGDTVARLAGDEFVVLCEQLEQPAVVAALADRINDILRVPVEVEGLSALFVTASIGVAIGTGSTHSADDMLRYADTAMYAVKLHGRDGWQFFNESLQEKARHRLSITNGLRLAIERNELSLRFQPIVVTESGRIVGGEVLLRWHPPEGEMSPGVFIPIAELTGAIVPIGSWVFRRSCETEVNWRSRWGGAAPYVSVNLSARQLGEESLVEDFVSILKETGADASRLLLEITETSLMANVDANLRMLRRLTDLGLRLAVDDFGTGYSSLSQLTRLPVNVLKIDRAFVDGIEKSQENRAVIRAVTGLGRALGLQLVAEGVENVEQQMELRAHHCDYCQGYYFHQPLMMEQFIDRVNAEMNRTGSPAEEVSLHFLIYVSRATAPMSADDLASLLKQARNCNRAEGITGCLIHQDGYFMQMLEGRREAIAQLMDRIRTDPRHQDVRLVIEGPAQRRVFQDWGMALRDISLVRNVPDFRDWQRRTISFLDLADDPRTCYAYITACVGGNLLD</sequence>
<dbReference type="InterPro" id="IPR029787">
    <property type="entry name" value="Nucleotide_cyclase"/>
</dbReference>
<gene>
    <name evidence="4" type="ORF">DENOEST_2462</name>
</gene>
<dbReference type="Gene3D" id="3.30.70.270">
    <property type="match status" value="1"/>
</dbReference>
<comment type="similarity">
    <text evidence="1">Belongs to the leucine-binding protein family.</text>
</comment>
<dbReference type="InterPro" id="IPR001633">
    <property type="entry name" value="EAL_dom"/>
</dbReference>
<dbReference type="InterPro" id="IPR000160">
    <property type="entry name" value="GGDEF_dom"/>
</dbReference>
<dbReference type="SMART" id="SM00267">
    <property type="entry name" value="GGDEF"/>
    <property type="match status" value="1"/>
</dbReference>
<dbReference type="KEGG" id="doe:DENOEST_2462"/>
<dbReference type="Pfam" id="PF00990">
    <property type="entry name" value="GGDEF"/>
    <property type="match status" value="1"/>
</dbReference>
<dbReference type="InterPro" id="IPR036046">
    <property type="entry name" value="Acylphosphatase-like_dom_sf"/>
</dbReference>
<dbReference type="SMART" id="SM01034">
    <property type="entry name" value="BLUF"/>
    <property type="match status" value="1"/>
</dbReference>
<dbReference type="NCBIfam" id="TIGR00229">
    <property type="entry name" value="sensory_box"/>
    <property type="match status" value="1"/>
</dbReference>
<evidence type="ECO:0000256" key="3">
    <source>
        <dbReference type="ARBA" id="ARBA00022737"/>
    </source>
</evidence>
<dbReference type="InterPro" id="IPR035965">
    <property type="entry name" value="PAS-like_dom_sf"/>
</dbReference>
<dbReference type="SMART" id="SM00086">
    <property type="entry name" value="PAC"/>
    <property type="match status" value="1"/>
</dbReference>
<dbReference type="InterPro" id="IPR000700">
    <property type="entry name" value="PAS-assoc_C"/>
</dbReference>
<dbReference type="PROSITE" id="PS50113">
    <property type="entry name" value="PAC"/>
    <property type="match status" value="1"/>
</dbReference>
<dbReference type="PROSITE" id="PS50112">
    <property type="entry name" value="PAS"/>
    <property type="match status" value="1"/>
</dbReference>
<name>A0A6S6XZ07_9PROT</name>
<protein>
    <submittedName>
        <fullName evidence="4">Diguanylate cyclase</fullName>
    </submittedName>
</protein>
<dbReference type="InterPro" id="IPR028082">
    <property type="entry name" value="Peripla_BP_I"/>
</dbReference>